<feature type="transmembrane region" description="Helical" evidence="1">
    <location>
        <begin position="9"/>
        <end position="30"/>
    </location>
</feature>
<feature type="transmembrane region" description="Helical" evidence="1">
    <location>
        <begin position="129"/>
        <end position="147"/>
    </location>
</feature>
<dbReference type="InterPro" id="IPR003675">
    <property type="entry name" value="Rce1/LyrA-like_dom"/>
</dbReference>
<dbReference type="Pfam" id="PF02517">
    <property type="entry name" value="Rce1-like"/>
    <property type="match status" value="1"/>
</dbReference>
<keyword evidence="1" id="KW-0812">Transmembrane</keyword>
<protein>
    <recommendedName>
        <fullName evidence="2">CAAX prenyl protease 2/Lysostaphin resistance protein A-like domain-containing protein</fullName>
    </recommendedName>
</protein>
<accession>A0A0S8GE78</accession>
<evidence type="ECO:0000256" key="1">
    <source>
        <dbReference type="SAM" id="Phobius"/>
    </source>
</evidence>
<gene>
    <name evidence="3" type="ORF">AMJ87_08820</name>
</gene>
<sequence>MMNRPNQGVLYRIALIVVWLATTGIMVVMLLHDVRSTGQYSVVRHVLQVAYVSVLLWYLCRTGPSIRELPDIRPLLFQHWRYGPLIPVLGIVLLLVLTVFSDYGVSILMLLLIIATGWVLVVWRRQIQLRMVVIGFAVAIIAFLGGLPFWTNDFISADTFLRLLLFVPPMFIAGWLLIKRTGLSGLQLRVGQYGKALQSFLWGCLLFIPLGLINAASGSPGTNITWVTRWWMPLSLPWFSGIVEEVWFRLLLVSLCYLMLRPAFQKQPVLAALAAVLFSAITFGLGHGRTLERFLTTGLLYGLPMAVVFARRDWEHAVGAHYMVNMIPWVMILLEA</sequence>
<dbReference type="EMBL" id="LJUO01000090">
    <property type="protein sequence ID" value="KPK70443.1"/>
    <property type="molecule type" value="Genomic_DNA"/>
</dbReference>
<name>A0A0S8GE78_UNCW3</name>
<dbReference type="GO" id="GO:0004175">
    <property type="term" value="F:endopeptidase activity"/>
    <property type="evidence" value="ECO:0007669"/>
    <property type="project" value="UniProtKB-ARBA"/>
</dbReference>
<feature type="transmembrane region" description="Helical" evidence="1">
    <location>
        <begin position="42"/>
        <end position="60"/>
    </location>
</feature>
<evidence type="ECO:0000313" key="4">
    <source>
        <dbReference type="Proteomes" id="UP000051096"/>
    </source>
</evidence>
<organism evidence="3 4">
    <name type="scientific">candidate division WOR_3 bacterium SM23_60</name>
    <dbReference type="NCBI Taxonomy" id="1703780"/>
    <lineage>
        <taxon>Bacteria</taxon>
        <taxon>Bacteria division WOR-3</taxon>
    </lineage>
</organism>
<dbReference type="Proteomes" id="UP000051096">
    <property type="component" value="Unassembled WGS sequence"/>
</dbReference>
<reference evidence="3 4" key="1">
    <citation type="journal article" date="2015" name="Microbiome">
        <title>Genomic resolution of linkages in carbon, nitrogen, and sulfur cycling among widespread estuary sediment bacteria.</title>
        <authorList>
            <person name="Baker B.J."/>
            <person name="Lazar C.S."/>
            <person name="Teske A.P."/>
            <person name="Dick G.J."/>
        </authorList>
    </citation>
    <scope>NUCLEOTIDE SEQUENCE [LARGE SCALE GENOMIC DNA]</scope>
    <source>
        <strain evidence="3">SM23_60</strain>
    </source>
</reference>
<feature type="domain" description="CAAX prenyl protease 2/Lysostaphin resistance protein A-like" evidence="2">
    <location>
        <begin position="228"/>
        <end position="327"/>
    </location>
</feature>
<feature type="transmembrane region" description="Helical" evidence="1">
    <location>
        <begin position="103"/>
        <end position="122"/>
    </location>
</feature>
<dbReference type="AlphaFoldDB" id="A0A0S8GE78"/>
<feature type="transmembrane region" description="Helical" evidence="1">
    <location>
        <begin position="238"/>
        <end position="260"/>
    </location>
</feature>
<feature type="transmembrane region" description="Helical" evidence="1">
    <location>
        <begin position="159"/>
        <end position="178"/>
    </location>
</feature>
<feature type="transmembrane region" description="Helical" evidence="1">
    <location>
        <begin position="80"/>
        <end position="97"/>
    </location>
</feature>
<comment type="caution">
    <text evidence="3">The sequence shown here is derived from an EMBL/GenBank/DDBJ whole genome shotgun (WGS) entry which is preliminary data.</text>
</comment>
<dbReference type="GO" id="GO:0080120">
    <property type="term" value="P:CAAX-box protein maturation"/>
    <property type="evidence" value="ECO:0007669"/>
    <property type="project" value="UniProtKB-ARBA"/>
</dbReference>
<evidence type="ECO:0000259" key="2">
    <source>
        <dbReference type="Pfam" id="PF02517"/>
    </source>
</evidence>
<feature type="transmembrane region" description="Helical" evidence="1">
    <location>
        <begin position="199"/>
        <end position="218"/>
    </location>
</feature>
<evidence type="ECO:0000313" key="3">
    <source>
        <dbReference type="EMBL" id="KPK70443.1"/>
    </source>
</evidence>
<proteinExistence type="predicted"/>
<keyword evidence="1" id="KW-0472">Membrane</keyword>
<feature type="transmembrane region" description="Helical" evidence="1">
    <location>
        <begin position="269"/>
        <end position="288"/>
    </location>
</feature>
<keyword evidence="1" id="KW-1133">Transmembrane helix</keyword>